<reference evidence="1" key="1">
    <citation type="submission" date="2021-06" db="EMBL/GenBank/DDBJ databases">
        <authorList>
            <person name="Kallberg Y."/>
            <person name="Tangrot J."/>
            <person name="Rosling A."/>
        </authorList>
    </citation>
    <scope>NUCLEOTIDE SEQUENCE</scope>
    <source>
        <strain evidence="1">28 12/20/2015</strain>
    </source>
</reference>
<dbReference type="EMBL" id="CAJVPW010000514">
    <property type="protein sequence ID" value="CAG8457200.1"/>
    <property type="molecule type" value="Genomic_DNA"/>
</dbReference>
<name>A0ACA9K783_9GLOM</name>
<keyword evidence="2" id="KW-1185">Reference proteome</keyword>
<comment type="caution">
    <text evidence="1">The sequence shown here is derived from an EMBL/GenBank/DDBJ whole genome shotgun (WGS) entry which is preliminary data.</text>
</comment>
<accession>A0ACA9K783</accession>
<evidence type="ECO:0000313" key="1">
    <source>
        <dbReference type="EMBL" id="CAG8457200.1"/>
    </source>
</evidence>
<evidence type="ECO:0000313" key="2">
    <source>
        <dbReference type="Proteomes" id="UP000789366"/>
    </source>
</evidence>
<proteinExistence type="predicted"/>
<protein>
    <submittedName>
        <fullName evidence="1">3863_t:CDS:1</fullName>
    </submittedName>
</protein>
<gene>
    <name evidence="1" type="ORF">SPELUC_LOCUS1094</name>
</gene>
<organism evidence="1 2">
    <name type="scientific">Cetraspora pellucida</name>
    <dbReference type="NCBI Taxonomy" id="1433469"/>
    <lineage>
        <taxon>Eukaryota</taxon>
        <taxon>Fungi</taxon>
        <taxon>Fungi incertae sedis</taxon>
        <taxon>Mucoromycota</taxon>
        <taxon>Glomeromycotina</taxon>
        <taxon>Glomeromycetes</taxon>
        <taxon>Diversisporales</taxon>
        <taxon>Gigasporaceae</taxon>
        <taxon>Cetraspora</taxon>
    </lineage>
</organism>
<dbReference type="Proteomes" id="UP000789366">
    <property type="component" value="Unassembled WGS sequence"/>
</dbReference>
<sequence>MNDENENFQSSKSVNVEQIVEIKSYNDTLHTGAKVTKLLLSPNEKYAVTWNKECNSVCGWRIDDQNNQLYKPECSMNLDKNYLDPQVIAISNNKLIAVQSTKSENSIYKVIEVINLMEKTKITLETCRDRPFLDHHLSGCKFYNNGDLVIGAQILMLGETHYKIFIFSGKDSCNKLWKVNRSIACGISGEIKAYEITKGQKLMILDACGLLTQWDLNTLLFEKQYQLEWTNYALEIDLFIFNKEFSLLAVCLQVSNANIFIYVYLTENEMILSQIKYNRDNKSLLRSEFISSYGEERLLLFFEDAVEIRDPYCLEHVKYIETTSNLYEELSKSELEDLSELDKEYQKCLDILEAEFNMIINGKIYSVLNESLRVKDISKRQWKKYLREKLCDYDKIRCFPNKSQVEEFLKEIIEKYLNEEGIIIPEIKDSYGGALVKWVLKENGQIIQAQKLDKDNKQWKSVGSDWNILPVHIKENSRFVYRCELLGNEDLAMITSIGLLIWSIWKKDEIRLQYYMGFPFQASYLYEKYYENRFTLGTYKSEKFYEKMEFEAKGSNMIELLKKIQECRDDNCLARLYSSICSYCYKFMSKPSRLISEKNSQELSKNPCSLSDLQECKKISLPPPDFDAITPFYDKLCMYGRCPLKELLEDYVEDKVILALYGQELISSILKNKDYQMMKRLYEQCIKINMETEEKNLLANIKLLEIITFSFMDLSVKFPDLLKVYLSRISFILSSMNKEIAVGSSSSESHLQSHREYSRPHMISLYIKSNKWEETFEAPFISDTLKIVAKSDVDSVEELLKEFKKVKTEEETIEELKNSLKNESINKLLEIKKVKAKEEIIQKLRRFLGEESQGNEES</sequence>